<keyword evidence="3" id="KW-1185">Reference proteome</keyword>
<name>A0ABD5URK2_9EURY</name>
<accession>A0ABD5URK2</accession>
<evidence type="ECO:0000313" key="2">
    <source>
        <dbReference type="EMBL" id="MFC6891150.1"/>
    </source>
</evidence>
<organism evidence="2 3">
    <name type="scientific">Halopenitus salinus</name>
    <dbReference type="NCBI Taxonomy" id="1198295"/>
    <lineage>
        <taxon>Archaea</taxon>
        <taxon>Methanobacteriati</taxon>
        <taxon>Methanobacteriota</taxon>
        <taxon>Stenosarchaea group</taxon>
        <taxon>Halobacteria</taxon>
        <taxon>Halobacteriales</taxon>
        <taxon>Haloferacaceae</taxon>
        <taxon>Halopenitus</taxon>
    </lineage>
</organism>
<feature type="region of interest" description="Disordered" evidence="1">
    <location>
        <begin position="1"/>
        <end position="20"/>
    </location>
</feature>
<dbReference type="RefSeq" id="WP_379738953.1">
    <property type="nucleotide sequence ID" value="NZ_JBHSVN010000001.1"/>
</dbReference>
<dbReference type="InterPro" id="IPR043899">
    <property type="entry name" value="DUF5789"/>
</dbReference>
<proteinExistence type="predicted"/>
<protein>
    <submittedName>
        <fullName evidence="2">DUF5789 family protein</fullName>
    </submittedName>
</protein>
<evidence type="ECO:0000313" key="3">
    <source>
        <dbReference type="Proteomes" id="UP001596296"/>
    </source>
</evidence>
<evidence type="ECO:0000256" key="1">
    <source>
        <dbReference type="SAM" id="MobiDB-lite"/>
    </source>
</evidence>
<feature type="compositionally biased region" description="Acidic residues" evidence="1">
    <location>
        <begin position="1"/>
        <end position="14"/>
    </location>
</feature>
<dbReference type="EMBL" id="JBHSXL010000001">
    <property type="protein sequence ID" value="MFC6891150.1"/>
    <property type="molecule type" value="Genomic_DNA"/>
</dbReference>
<gene>
    <name evidence="2" type="ORF">ACFQE9_00675</name>
</gene>
<comment type="caution">
    <text evidence="2">The sequence shown here is derived from an EMBL/GenBank/DDBJ whole genome shotgun (WGS) entry which is preliminary data.</text>
</comment>
<feature type="region of interest" description="Disordered" evidence="1">
    <location>
        <begin position="43"/>
        <end position="62"/>
    </location>
</feature>
<dbReference type="Pfam" id="PF19102">
    <property type="entry name" value="DUF5789"/>
    <property type="match status" value="1"/>
</dbReference>
<dbReference type="AlphaFoldDB" id="A0ABD5URK2"/>
<sequence>MSEDAEEETEETEPAVELGEERTIEGQPVARVASRLVWPKSNGDVAAQEGSSTIRTPEGPRELSAVLEETDETFFETRRAFIEAVEDVVGRGPVATE</sequence>
<reference evidence="2 3" key="1">
    <citation type="journal article" date="2019" name="Int. J. Syst. Evol. Microbiol.">
        <title>The Global Catalogue of Microorganisms (GCM) 10K type strain sequencing project: providing services to taxonomists for standard genome sequencing and annotation.</title>
        <authorList>
            <consortium name="The Broad Institute Genomics Platform"/>
            <consortium name="The Broad Institute Genome Sequencing Center for Infectious Disease"/>
            <person name="Wu L."/>
            <person name="Ma J."/>
        </authorList>
    </citation>
    <scope>NUCLEOTIDE SEQUENCE [LARGE SCALE GENOMIC DNA]</scope>
    <source>
        <strain evidence="2 3">SKJ47</strain>
    </source>
</reference>
<dbReference type="Proteomes" id="UP001596296">
    <property type="component" value="Unassembled WGS sequence"/>
</dbReference>